<keyword evidence="2" id="KW-1133">Transmembrane helix</keyword>
<evidence type="ECO:0000256" key="2">
    <source>
        <dbReference type="SAM" id="Phobius"/>
    </source>
</evidence>
<dbReference type="EMBL" id="CP049801">
    <property type="protein sequence ID" value="QIO05376.1"/>
    <property type="molecule type" value="Genomic_DNA"/>
</dbReference>
<keyword evidence="2" id="KW-0472">Membrane</keyword>
<keyword evidence="2" id="KW-0812">Transmembrane</keyword>
<gene>
    <name evidence="3" type="ORF">G8E00_05110</name>
</gene>
<evidence type="ECO:0000256" key="1">
    <source>
        <dbReference type="SAM" id="MobiDB-lite"/>
    </source>
</evidence>
<reference evidence="3 4" key="1">
    <citation type="submission" date="2020-03" db="EMBL/GenBank/DDBJ databases">
        <authorList>
            <person name="Zhu W."/>
        </authorList>
    </citation>
    <scope>NUCLEOTIDE SEQUENCE [LARGE SCALE GENOMIC DNA]</scope>
    <source>
        <strain evidence="3 4">323-1</strain>
    </source>
</reference>
<dbReference type="RefSeq" id="WP_166222394.1">
    <property type="nucleotide sequence ID" value="NZ_CP049801.1"/>
</dbReference>
<evidence type="ECO:0000313" key="4">
    <source>
        <dbReference type="Proteomes" id="UP000502297"/>
    </source>
</evidence>
<proteinExistence type="predicted"/>
<feature type="transmembrane region" description="Helical" evidence="2">
    <location>
        <begin position="6"/>
        <end position="25"/>
    </location>
</feature>
<dbReference type="AlphaFoldDB" id="A0A6G8RTW9"/>
<sequence>MLKMALIIMVVMAIALIVGLFIYSFKLLRKAEKEQALAAPKQHEQDKQYQLHPKFKQHSNKDQSSKK</sequence>
<keyword evidence="4" id="KW-1185">Reference proteome</keyword>
<evidence type="ECO:0000313" key="3">
    <source>
        <dbReference type="EMBL" id="QIO05376.1"/>
    </source>
</evidence>
<organism evidence="3 4">
    <name type="scientific">Acinetobacter shaoyimingii</name>
    <dbReference type="NCBI Taxonomy" id="2715164"/>
    <lineage>
        <taxon>Bacteria</taxon>
        <taxon>Pseudomonadati</taxon>
        <taxon>Pseudomonadota</taxon>
        <taxon>Gammaproteobacteria</taxon>
        <taxon>Moraxellales</taxon>
        <taxon>Moraxellaceae</taxon>
        <taxon>Acinetobacter</taxon>
    </lineage>
</organism>
<dbReference type="KEGG" id="asha:G8E00_05110"/>
<protein>
    <recommendedName>
        <fullName evidence="5">DUF2897 family protein</fullName>
    </recommendedName>
</protein>
<feature type="compositionally biased region" description="Basic and acidic residues" evidence="1">
    <location>
        <begin position="36"/>
        <end position="49"/>
    </location>
</feature>
<dbReference type="Proteomes" id="UP000502297">
    <property type="component" value="Chromosome"/>
</dbReference>
<evidence type="ECO:0008006" key="5">
    <source>
        <dbReference type="Google" id="ProtNLM"/>
    </source>
</evidence>
<feature type="region of interest" description="Disordered" evidence="1">
    <location>
        <begin position="36"/>
        <end position="67"/>
    </location>
</feature>
<name>A0A6G8RTW9_9GAMM</name>
<accession>A0A6G8RTW9</accession>